<dbReference type="CDD" id="cd17324">
    <property type="entry name" value="MFS_NepI_like"/>
    <property type="match status" value="1"/>
</dbReference>
<dbReference type="InterPro" id="IPR011701">
    <property type="entry name" value="MFS"/>
</dbReference>
<feature type="transmembrane region" description="Helical" evidence="4">
    <location>
        <begin position="218"/>
        <end position="238"/>
    </location>
</feature>
<feature type="transmembrane region" description="Helical" evidence="4">
    <location>
        <begin position="137"/>
        <end position="155"/>
    </location>
</feature>
<dbReference type="PANTHER" id="PTHR42910">
    <property type="entry name" value="TRANSPORTER SCO4007-RELATED"/>
    <property type="match status" value="1"/>
</dbReference>
<evidence type="ECO:0000313" key="7">
    <source>
        <dbReference type="Proteomes" id="UP000652430"/>
    </source>
</evidence>
<dbReference type="Gene3D" id="1.20.1250.20">
    <property type="entry name" value="MFS general substrate transporter like domains"/>
    <property type="match status" value="1"/>
</dbReference>
<feature type="transmembrane region" description="Helical" evidence="4">
    <location>
        <begin position="42"/>
        <end position="67"/>
    </location>
</feature>
<name>A0ABQ3LBV5_9SPHN</name>
<dbReference type="RefSeq" id="WP_189675247.1">
    <property type="nucleotide sequence ID" value="NZ_BNAQ01000001.1"/>
</dbReference>
<feature type="transmembrane region" description="Helical" evidence="4">
    <location>
        <begin position="12"/>
        <end position="30"/>
    </location>
</feature>
<feature type="domain" description="Major facilitator superfamily (MFS) profile" evidence="5">
    <location>
        <begin position="1"/>
        <end position="393"/>
    </location>
</feature>
<dbReference type="Proteomes" id="UP000652430">
    <property type="component" value="Unassembled WGS sequence"/>
</dbReference>
<feature type="transmembrane region" description="Helical" evidence="4">
    <location>
        <begin position="167"/>
        <end position="186"/>
    </location>
</feature>
<sequence>MSDPDTHDLSPAVTALMAVACGAMVANLYYAQTLIGMIGPDIGLSPSAAGGIVTLTQLGYGLGLAFIVPLSDLIENKRLIIIATVGAALGCIGIALAEGPRTFLIAALATGICSVGAQVLVPLAAKLSSEARQGRTIGLVMSGLLTGIMLARPVASFVAGALGWRALFFWSAGVTALVGLALLLMLPSRRPDSTLTYSALLASSLELLRRYPALRLRAAYQALLFIAFNLFWTAAPLVLTQRFRLGANGIALFALAGAGGALAAPIAGYLADKGHARATTLVALALLMLSFIAADLVVAAGALIAFAVTAVLIDAAVQLNQISGQRIIFGLDSAAGGRINAAYMTIVFVFGASGSLIGSASFAAGGWSFSSLIGAAIGGLALLLYLLFDRPSAPEAELAKD</sequence>
<reference evidence="7" key="1">
    <citation type="journal article" date="2019" name="Int. J. Syst. Evol. Microbiol.">
        <title>The Global Catalogue of Microorganisms (GCM) 10K type strain sequencing project: providing services to taxonomists for standard genome sequencing and annotation.</title>
        <authorList>
            <consortium name="The Broad Institute Genomics Platform"/>
            <consortium name="The Broad Institute Genome Sequencing Center for Infectious Disease"/>
            <person name="Wu L."/>
            <person name="Ma J."/>
        </authorList>
    </citation>
    <scope>NUCLEOTIDE SEQUENCE [LARGE SCALE GENOMIC DNA]</scope>
    <source>
        <strain evidence="7">CGMCC 1.8957</strain>
    </source>
</reference>
<dbReference type="InterPro" id="IPR036259">
    <property type="entry name" value="MFS_trans_sf"/>
</dbReference>
<comment type="caution">
    <text evidence="6">The sequence shown here is derived from an EMBL/GenBank/DDBJ whole genome shotgun (WGS) entry which is preliminary data.</text>
</comment>
<organism evidence="6 7">
    <name type="scientific">Sphingomonas glacialis</name>
    <dbReference type="NCBI Taxonomy" id="658225"/>
    <lineage>
        <taxon>Bacteria</taxon>
        <taxon>Pseudomonadati</taxon>
        <taxon>Pseudomonadota</taxon>
        <taxon>Alphaproteobacteria</taxon>
        <taxon>Sphingomonadales</taxon>
        <taxon>Sphingomonadaceae</taxon>
        <taxon>Sphingomonas</taxon>
    </lineage>
</organism>
<evidence type="ECO:0000313" key="6">
    <source>
        <dbReference type="EMBL" id="GHH10687.1"/>
    </source>
</evidence>
<keyword evidence="2 4" id="KW-1133">Transmembrane helix</keyword>
<feature type="transmembrane region" description="Helical" evidence="4">
    <location>
        <begin position="341"/>
        <end position="363"/>
    </location>
</feature>
<evidence type="ECO:0000256" key="4">
    <source>
        <dbReference type="SAM" id="Phobius"/>
    </source>
</evidence>
<dbReference type="SUPFAM" id="SSF103473">
    <property type="entry name" value="MFS general substrate transporter"/>
    <property type="match status" value="1"/>
</dbReference>
<feature type="transmembrane region" description="Helical" evidence="4">
    <location>
        <begin position="369"/>
        <end position="388"/>
    </location>
</feature>
<dbReference type="InterPro" id="IPR020846">
    <property type="entry name" value="MFS_dom"/>
</dbReference>
<feature type="transmembrane region" description="Helical" evidence="4">
    <location>
        <begin position="79"/>
        <end position="97"/>
    </location>
</feature>
<evidence type="ECO:0000256" key="1">
    <source>
        <dbReference type="ARBA" id="ARBA00022692"/>
    </source>
</evidence>
<keyword evidence="7" id="KW-1185">Reference proteome</keyword>
<keyword evidence="3 4" id="KW-0472">Membrane</keyword>
<proteinExistence type="predicted"/>
<feature type="transmembrane region" description="Helical" evidence="4">
    <location>
        <begin position="300"/>
        <end position="320"/>
    </location>
</feature>
<protein>
    <submittedName>
        <fullName evidence="6">MFS transporter</fullName>
    </submittedName>
</protein>
<dbReference type="PANTHER" id="PTHR42910:SF1">
    <property type="entry name" value="MAJOR FACILITATOR SUPERFAMILY (MFS) PROFILE DOMAIN-CONTAINING PROTEIN"/>
    <property type="match status" value="1"/>
</dbReference>
<dbReference type="EMBL" id="BNAQ01000001">
    <property type="protein sequence ID" value="GHH10687.1"/>
    <property type="molecule type" value="Genomic_DNA"/>
</dbReference>
<gene>
    <name evidence="6" type="ORF">GCM10008023_08850</name>
</gene>
<feature type="transmembrane region" description="Helical" evidence="4">
    <location>
        <begin position="250"/>
        <end position="271"/>
    </location>
</feature>
<evidence type="ECO:0000256" key="2">
    <source>
        <dbReference type="ARBA" id="ARBA00022989"/>
    </source>
</evidence>
<accession>A0ABQ3LBV5</accession>
<feature type="transmembrane region" description="Helical" evidence="4">
    <location>
        <begin position="103"/>
        <end position="125"/>
    </location>
</feature>
<keyword evidence="1 4" id="KW-0812">Transmembrane</keyword>
<dbReference type="PROSITE" id="PS50850">
    <property type="entry name" value="MFS"/>
    <property type="match status" value="1"/>
</dbReference>
<evidence type="ECO:0000256" key="3">
    <source>
        <dbReference type="ARBA" id="ARBA00023136"/>
    </source>
</evidence>
<dbReference type="Pfam" id="PF07690">
    <property type="entry name" value="MFS_1"/>
    <property type="match status" value="1"/>
</dbReference>
<evidence type="ECO:0000259" key="5">
    <source>
        <dbReference type="PROSITE" id="PS50850"/>
    </source>
</evidence>